<keyword evidence="1" id="KW-0677">Repeat</keyword>
<dbReference type="SUPFAM" id="SSF56219">
    <property type="entry name" value="DNase I-like"/>
    <property type="match status" value="1"/>
</dbReference>
<evidence type="ECO:0000256" key="2">
    <source>
        <dbReference type="SAM" id="MobiDB-lite"/>
    </source>
</evidence>
<dbReference type="SUPFAM" id="SSF52200">
    <property type="entry name" value="Toll/Interleukin receptor TIR domain"/>
    <property type="match status" value="2"/>
</dbReference>
<dbReference type="Gene3D" id="3.30.310.200">
    <property type="match status" value="1"/>
</dbReference>
<keyword evidence="3" id="KW-0812">Transmembrane</keyword>
<evidence type="ECO:0000259" key="5">
    <source>
        <dbReference type="Pfam" id="PF16095"/>
    </source>
</evidence>
<dbReference type="GO" id="GO:0007165">
    <property type="term" value="P:signal transduction"/>
    <property type="evidence" value="ECO:0007669"/>
    <property type="project" value="InterPro"/>
</dbReference>
<dbReference type="Gene3D" id="1.10.10.10">
    <property type="entry name" value="Winged helix-like DNA-binding domain superfamily/Winged helix DNA-binding domain"/>
    <property type="match status" value="1"/>
</dbReference>
<dbReference type="InterPro" id="IPR027417">
    <property type="entry name" value="P-loop_NTPase"/>
</dbReference>
<keyword evidence="3" id="KW-1133">Transmembrane helix</keyword>
<feature type="non-terminal residue" evidence="7">
    <location>
        <position position="1"/>
    </location>
</feature>
<dbReference type="InterPro" id="IPR032171">
    <property type="entry name" value="COR-A"/>
</dbReference>
<evidence type="ECO:0000313" key="8">
    <source>
        <dbReference type="Proteomes" id="UP000762676"/>
    </source>
</evidence>
<feature type="compositionally biased region" description="Low complexity" evidence="2">
    <location>
        <begin position="2085"/>
        <end position="2100"/>
    </location>
</feature>
<keyword evidence="8" id="KW-1185">Reference proteome</keyword>
<accession>A0AAV4HWZ5</accession>
<feature type="compositionally biased region" description="Polar residues" evidence="2">
    <location>
        <begin position="476"/>
        <end position="487"/>
    </location>
</feature>
<dbReference type="Gene3D" id="3.40.50.10140">
    <property type="entry name" value="Toll/interleukin-1 receptor homology (TIR) domain"/>
    <property type="match status" value="2"/>
</dbReference>
<dbReference type="Gene3D" id="3.30.70.1390">
    <property type="entry name" value="ROC domain from the Parkinson's disease-associated leucine-rich repeat kinase 2"/>
    <property type="match status" value="1"/>
</dbReference>
<dbReference type="Pfam" id="PF08477">
    <property type="entry name" value="Roc"/>
    <property type="match status" value="1"/>
</dbReference>
<dbReference type="InterPro" id="IPR057263">
    <property type="entry name" value="COR-B"/>
</dbReference>
<dbReference type="PROSITE" id="PS00018">
    <property type="entry name" value="EF_HAND_1"/>
    <property type="match status" value="1"/>
</dbReference>
<reference evidence="7 8" key="1">
    <citation type="journal article" date="2021" name="Elife">
        <title>Chloroplast acquisition without the gene transfer in kleptoplastic sea slugs, Plakobranchus ocellatus.</title>
        <authorList>
            <person name="Maeda T."/>
            <person name="Takahashi S."/>
            <person name="Yoshida T."/>
            <person name="Shimamura S."/>
            <person name="Takaki Y."/>
            <person name="Nagai Y."/>
            <person name="Toyoda A."/>
            <person name="Suzuki Y."/>
            <person name="Arimoto A."/>
            <person name="Ishii H."/>
            <person name="Satoh N."/>
            <person name="Nishiyama T."/>
            <person name="Hasebe M."/>
            <person name="Maruyama T."/>
            <person name="Minagawa J."/>
            <person name="Obokata J."/>
            <person name="Shigenobu S."/>
        </authorList>
    </citation>
    <scope>NUCLEOTIDE SEQUENCE [LARGE SCALE GENOMIC DNA]</scope>
</reference>
<dbReference type="SUPFAM" id="SSF52540">
    <property type="entry name" value="P-loop containing nucleoside triphosphate hydrolases"/>
    <property type="match status" value="1"/>
</dbReference>
<dbReference type="Pfam" id="PF13676">
    <property type="entry name" value="TIR_2"/>
    <property type="match status" value="1"/>
</dbReference>
<feature type="domain" description="C-terminal of Roc COR-B" evidence="6">
    <location>
        <begin position="1524"/>
        <end position="1661"/>
    </location>
</feature>
<dbReference type="InterPro" id="IPR018247">
    <property type="entry name" value="EF_Hand_1_Ca_BS"/>
</dbReference>
<protein>
    <submittedName>
        <fullName evidence="7">Leucine-rich repeat-containing protein 57</fullName>
    </submittedName>
</protein>
<comment type="caution">
    <text evidence="7">The sequence shown here is derived from an EMBL/GenBank/DDBJ whole genome shotgun (WGS) entry which is preliminary data.</text>
</comment>
<dbReference type="Gene3D" id="3.80.10.10">
    <property type="entry name" value="Ribonuclease Inhibitor"/>
    <property type="match status" value="1"/>
</dbReference>
<evidence type="ECO:0000313" key="7">
    <source>
        <dbReference type="EMBL" id="GFS01732.1"/>
    </source>
</evidence>
<feature type="compositionally biased region" description="Polar residues" evidence="2">
    <location>
        <begin position="2320"/>
        <end position="2344"/>
    </location>
</feature>
<proteinExistence type="predicted"/>
<keyword evidence="3" id="KW-0472">Membrane</keyword>
<feature type="region of interest" description="Disordered" evidence="2">
    <location>
        <begin position="2079"/>
        <end position="2113"/>
    </location>
</feature>
<dbReference type="PANTHER" id="PTHR47508:SF1">
    <property type="entry name" value="NON-SPECIFIC SERINE_THREONINE PROTEIN KINASE"/>
    <property type="match status" value="1"/>
</dbReference>
<name>A0AAV4HWZ5_9GAST</name>
<dbReference type="InterPro" id="IPR036691">
    <property type="entry name" value="Endo/exonu/phosph_ase_sf"/>
</dbReference>
<dbReference type="Pfam" id="PF25497">
    <property type="entry name" value="COR-B"/>
    <property type="match status" value="1"/>
</dbReference>
<dbReference type="InterPro" id="IPR032675">
    <property type="entry name" value="LRR_dom_sf"/>
</dbReference>
<feature type="transmembrane region" description="Helical" evidence="3">
    <location>
        <begin position="894"/>
        <end position="914"/>
    </location>
</feature>
<sequence length="2377" mass="270131">KYLWPEPQPSNRVIQTNKCYNFLPEIPPGYMSKLFRTLLKVFRPICLWKTGFIVRQGPVDVKATLLRYKGERLDDTPVLVISARVVHLAMDMKIRPDVDDDASTTSAKKVMYACLRQVTAVVDYTCLKTKVYSCITLPCPECAQCSTEEMTNIEHNWHLPYYIALASKRRSCSKHKNITAYHLCDLTEEQGEGSIVPHHNFCYQLDASKVIKQQQQRFRFREVDPQEKCFYCGLGGEEPCMRCVMCSRCLRQFAKFVKTIQPGHITSNSFKVQMFRDGELKDDNRILSNTKGCVYFYKRGYSMQMLDVMTPFYWDQLSISALKCGTFYIHLTFGQGKRLEYHSAGIIIDQLGKSHSSDSWKCKDAYLVNIRIESVELGKRVRVIIQVKEKEIYSEEVDGWYMKFDLNSGKAGIFILHSCGIKSSWGFVTKGRPYFTVGSTLEVKDGNEVHPAIIKEQKDNGYLLLELNQREITYASTSPNLMPSGTTAVKGESLSSKLPDLKEDDNPREPVPLKAFYGYQVPTGFEVLLDKGEREWASFKAKNRGHVKPNNKGDPAEGQSKLTKGLLSRLMEKCIFMDFPSGDFNSVMDNTLDIISGHPHSEKSVQQFQQAISMLALSDGWRLKHPTTKGYTWRRSNPCAARRLDYIFMGEELIPLLSSCEILSLGFSDHRAIKCAFTFSNFERGQSRYKINTSLLNDKEYIELINNTIMKSIQDNNNLDAHLKWEMIKVDIREASQQYSKYKQSLIKKEINQLRVDLQRLEDEFSSNPTDAALGAKIHDAKFKLELFQLSKTKVWYGRQVHLRDPVEKAFFNDGKFNFSMVSLLLLPKLSTKQDLIVPSQSILSGDFKLHPLCYSRGDIATVMSSCPTNKQQMQLECFHILHLLNNEGFPLDLSGPNGGFFVLWGMCLLLLRLQLQVNRGFRQVVEVVTQALFLSLGEGFDLKSTLSHDIIQPWQDLMMQHAEQQGLLAIKSLFVDDTWLMCETHAACWQVDKGLTSYHCLPGQYSCFVYSVSLSNNNIEKLPPEFFVELPPVVTRLKNLERLYAQFLHMRSLPDSIGDLTELRNLSLNGNCFTTLPDSLKKLTHLTNLSLNGIAWIKSRSNVVLSKEHFEEYLKSHNLHRWLEKYDQFFDEDTNGTLDSKEIGKLNAVLFHLFPRFGYQGNAPVVVVVVVVVVVAVVVVVVVVVEVVVVVVVVDVPKKCCLELEGCPRLKTPPKEIRAKGFNTTFAYLKRLLSGSVTCKRTKLMLVGLGGAGKTSLVKSLLSKDNCAQLTIGEEITDGIDICPWTVETEEGNVVYSVWDFAGQTVYYNTHQVSKVELPVHELQKKFPQIYGFHFVSSHTGKGIPELQQHLVEVTLKEKYMGEKIPGVWLKLEKSLKNIAEKKIIHYGELRSRANKCGIFDNTEVAQAVQFLHELGSLQHFTNANLKSYVVINPQWIVDVMACVVSVKDSPIELGRLKHKDLGIVWKDYNRSLYKWMLKLTEEFDLTFPLKDEPVNLVPCLLPEKRPEFTWPKFEKDSPNTHAKIVYKFEYLPAGLFNRGQVRLHHFSDSVLIWKRGSFLKKNGHVCLIHQSEESELTVKAYGPKPDNLMLLVHEVFETLILESFKGIAYDFYLPCPDCMSMVVKDPHMFSASIIRRATELKAPFLQCLKYFHTISITDLHASMPPDSSTDFDLHLVQAVRGLKELQQDVSAEVFACFCPADMEKIDEETVLPTRVTKDIQDLGYKLCVFYFDLQKTRIVWLTQDITKESTDEMAKALLDAKVFLVFMSNNFVESETCCNLFKYARLTLKKPIILVAVGPDLNWKQSSMGILMADEVFVNMMKASRYTHKFPELEAMLEDKLCPEKKQTVKTFPPCFISYSWQNSAQAVSKGSRSSEGAIGYGDPRDIKDFLEENGIKCWIDVERVGIHGLFEDIGAGLMNCRVVVVCISDQYAASDNCAMEFRYAANSLKLPIVLAVVGTGNKWRASELGIMSLSYPLVSFQEKSSSSMEKLLSLVYNHLPKDSKKKKKKTEGKANKEIQNNNIVKEQQKLSFQELCELAQRKFLKQVSQFTDGLDSLPYPNIMLVDLCPQTQEKGQIDTTEKLLSSPEKQESSSSNSARPLTAKTPRPGGSNTYHDQAFCVHLLCEHEEGWHMSGKPIQLSSDFGQSLELYLPYLARVTTIAKFSKKLILEAQASELGRTYLKWLEENPSVAATVDFQESYTALRQLVIDSDIDISMGDLKHCQLSSGKQLWLCDDHSQEQRVTLLTRESVTSTVQHQNEVLGVDHMLQALEDLNMDSLPQQLRDRQNEKKDISLPSVIRKSSPTDTHTKDVPDIQSPLQKASTSTVDKTGESRTSTNSAPIQPRLLSQQQQQQQQQRPTLSRANSKSRACLLM</sequence>
<dbReference type="Proteomes" id="UP000762676">
    <property type="component" value="Unassembled WGS sequence"/>
</dbReference>
<feature type="region of interest" description="Disordered" evidence="2">
    <location>
        <begin position="2288"/>
        <end position="2377"/>
    </location>
</feature>
<dbReference type="EMBL" id="BMAT01012903">
    <property type="protein sequence ID" value="GFS01732.1"/>
    <property type="molecule type" value="Genomic_DNA"/>
</dbReference>
<dbReference type="InterPro" id="IPR036388">
    <property type="entry name" value="WH-like_DNA-bd_sf"/>
</dbReference>
<dbReference type="Pfam" id="PF16095">
    <property type="entry name" value="COR-A"/>
    <property type="match status" value="1"/>
</dbReference>
<evidence type="ECO:0000259" key="4">
    <source>
        <dbReference type="Pfam" id="PF13676"/>
    </source>
</evidence>
<dbReference type="Gene3D" id="3.60.10.10">
    <property type="entry name" value="Endonuclease/exonuclease/phosphatase"/>
    <property type="match status" value="1"/>
</dbReference>
<dbReference type="SUPFAM" id="SSF52058">
    <property type="entry name" value="L domain-like"/>
    <property type="match status" value="1"/>
</dbReference>
<evidence type="ECO:0000259" key="6">
    <source>
        <dbReference type="Pfam" id="PF25497"/>
    </source>
</evidence>
<evidence type="ECO:0000256" key="3">
    <source>
        <dbReference type="SAM" id="Phobius"/>
    </source>
</evidence>
<feature type="region of interest" description="Disordered" evidence="2">
    <location>
        <begin position="476"/>
        <end position="507"/>
    </location>
</feature>
<gene>
    <name evidence="7" type="ORF">ElyMa_006429100</name>
</gene>
<feature type="domain" description="TIR" evidence="4">
    <location>
        <begin position="1888"/>
        <end position="1958"/>
    </location>
</feature>
<feature type="compositionally biased region" description="Polar residues" evidence="2">
    <location>
        <begin position="2361"/>
        <end position="2371"/>
    </location>
</feature>
<dbReference type="InterPro" id="IPR000157">
    <property type="entry name" value="TIR_dom"/>
</dbReference>
<dbReference type="PANTHER" id="PTHR47508">
    <property type="entry name" value="SAM DOMAIN-CONTAINING PROTEIN-RELATED"/>
    <property type="match status" value="1"/>
</dbReference>
<organism evidence="7 8">
    <name type="scientific">Elysia marginata</name>
    <dbReference type="NCBI Taxonomy" id="1093978"/>
    <lineage>
        <taxon>Eukaryota</taxon>
        <taxon>Metazoa</taxon>
        <taxon>Spiralia</taxon>
        <taxon>Lophotrochozoa</taxon>
        <taxon>Mollusca</taxon>
        <taxon>Gastropoda</taxon>
        <taxon>Heterobranchia</taxon>
        <taxon>Euthyneura</taxon>
        <taxon>Panpulmonata</taxon>
        <taxon>Sacoglossa</taxon>
        <taxon>Placobranchoidea</taxon>
        <taxon>Plakobranchidae</taxon>
        <taxon>Elysia</taxon>
    </lineage>
</organism>
<feature type="domain" description="COR" evidence="5">
    <location>
        <begin position="1367"/>
        <end position="1503"/>
    </location>
</feature>
<feature type="transmembrane region" description="Helical" evidence="3">
    <location>
        <begin position="1166"/>
        <end position="1195"/>
    </location>
</feature>
<evidence type="ECO:0000256" key="1">
    <source>
        <dbReference type="ARBA" id="ARBA00022737"/>
    </source>
</evidence>
<dbReference type="InterPro" id="IPR035897">
    <property type="entry name" value="Toll_tir_struct_dom_sf"/>
</dbReference>